<dbReference type="InterPro" id="IPR006564">
    <property type="entry name" value="Znf_PMZ"/>
</dbReference>
<feature type="region of interest" description="Disordered" evidence="8">
    <location>
        <begin position="689"/>
        <end position="724"/>
    </location>
</feature>
<organism evidence="10 11">
    <name type="scientific">Lactuca sativa</name>
    <name type="common">Garden lettuce</name>
    <dbReference type="NCBI Taxonomy" id="4236"/>
    <lineage>
        <taxon>Eukaryota</taxon>
        <taxon>Viridiplantae</taxon>
        <taxon>Streptophyta</taxon>
        <taxon>Embryophyta</taxon>
        <taxon>Tracheophyta</taxon>
        <taxon>Spermatophyta</taxon>
        <taxon>Magnoliopsida</taxon>
        <taxon>eudicotyledons</taxon>
        <taxon>Gunneridae</taxon>
        <taxon>Pentapetalae</taxon>
        <taxon>asterids</taxon>
        <taxon>campanulids</taxon>
        <taxon>Asterales</taxon>
        <taxon>Asteraceae</taxon>
        <taxon>Cichorioideae</taxon>
        <taxon>Cichorieae</taxon>
        <taxon>Lactucinae</taxon>
        <taxon>Lactuca</taxon>
    </lineage>
</organism>
<feature type="domain" description="SWIM-type" evidence="9">
    <location>
        <begin position="535"/>
        <end position="567"/>
    </location>
</feature>
<accession>A0A9R1V1A1</accession>
<sequence>METIDDFDTIDVELDEFFKHKQRSRRKDEFLNTLTDEALDECTIPEINLNDFEGMSEDEAPQDKQSDSEGDDEDKLQFQYSTYDPKVKWNNMKPILGERYESPHQLKLCLTNYSISRGYPIRFKKGDSVRLVAVCASDLEKFECPFVVRASWMSTERSFQIKKMVEQHTCVRNFRSANLMDPTWIARQFLKEMTRKPNLKCKEMQAIIQSRFHCKVSWSKCYRAKCRAISLIDGKLSDHYAKVWDYGHELMRSNPGSTIQISVTVNPDNTTTFHRMYTCFKAIKEGWKIGCRRVIGLDGSFLKGQCKGELLTAIEGMQITMLVEIENKPNWQWFLELLHDDLELQGGLDLCVISDQHKGLLEAVKVVLPRVEHRQCARHVYANFRKVFSGIEFKNVFWTVAKSTVEGDFKLNMEKIKEVNPIAYDHLMAKEPKSWCRAFFKGGMACEGVENGMAECFNAIILDARKKPLLAMLEEITLYMMERLFNLKQEACKWVNNVCPGAIKKMDEFAFDIKTWYVHPSGLNAFEVRNGFHSYGVNLEGMYCTCRLWELSGIPCVHAQATIIYTQQDPARFISTWFGKDKFLTTYESNILPVNGSNMWEPTPYTKPLPPIERRMPGRPCMKRKRHVSEHQHRFSQVSSKGRTVQCQNCMKMGHNKVSCKNPSVQPTPKPKKKIGRPRLNLELTNCTRLRRGGGRGGRKGGRGGRRGSTSVYEEGESSRKKEPGIETQFFTQTTPNVESQFVTQTAPTVDSEHVPETQEVDVNIDDEGDGIDMANLDQILSDLSYLRESKYSEAEILMCLNITQSQLKGFDALIHQSKQAAKVPYMSEHVPETQEDNGEDGAEESQEDNHEDGAEESLEDNDEDGVGDDEEGVDDTQVRGYVLSFVNTLANFGMFC</sequence>
<feature type="compositionally biased region" description="Acidic residues" evidence="8">
    <location>
        <begin position="834"/>
        <end position="847"/>
    </location>
</feature>
<dbReference type="GO" id="GO:0003677">
    <property type="term" value="F:DNA binding"/>
    <property type="evidence" value="ECO:0007669"/>
    <property type="project" value="UniProtKB-KW"/>
</dbReference>
<dbReference type="PROSITE" id="PS01007">
    <property type="entry name" value="TRANSPOSASE_MUTATOR"/>
    <property type="match status" value="1"/>
</dbReference>
<dbReference type="EMBL" id="NBSK02000007">
    <property type="protein sequence ID" value="KAJ0197671.1"/>
    <property type="molecule type" value="Genomic_DNA"/>
</dbReference>
<dbReference type="InterPro" id="IPR001207">
    <property type="entry name" value="Transposase_mutator"/>
</dbReference>
<evidence type="ECO:0000256" key="5">
    <source>
        <dbReference type="ARBA" id="ARBA00023125"/>
    </source>
</evidence>
<evidence type="ECO:0000313" key="11">
    <source>
        <dbReference type="Proteomes" id="UP000235145"/>
    </source>
</evidence>
<proteinExistence type="predicted"/>
<keyword evidence="2" id="KW-0479">Metal-binding</keyword>
<evidence type="ECO:0000256" key="3">
    <source>
        <dbReference type="ARBA" id="ARBA00022771"/>
    </source>
</evidence>
<dbReference type="InterPro" id="IPR018289">
    <property type="entry name" value="MULE_transposase_dom"/>
</dbReference>
<feature type="compositionally biased region" description="Basic residues" evidence="8">
    <location>
        <begin position="689"/>
        <end position="706"/>
    </location>
</feature>
<keyword evidence="4" id="KW-0862">Zinc</keyword>
<feature type="region of interest" description="Disordered" evidence="8">
    <location>
        <begin position="831"/>
        <end position="875"/>
    </location>
</feature>
<keyword evidence="1" id="KW-0815">Transposition</keyword>
<reference evidence="10 11" key="1">
    <citation type="journal article" date="2017" name="Nat. Commun.">
        <title>Genome assembly with in vitro proximity ligation data and whole-genome triplication in lettuce.</title>
        <authorList>
            <person name="Reyes-Chin-Wo S."/>
            <person name="Wang Z."/>
            <person name="Yang X."/>
            <person name="Kozik A."/>
            <person name="Arikit S."/>
            <person name="Song C."/>
            <person name="Xia L."/>
            <person name="Froenicke L."/>
            <person name="Lavelle D.O."/>
            <person name="Truco M.J."/>
            <person name="Xia R."/>
            <person name="Zhu S."/>
            <person name="Xu C."/>
            <person name="Xu H."/>
            <person name="Xu X."/>
            <person name="Cox K."/>
            <person name="Korf I."/>
            <person name="Meyers B.C."/>
            <person name="Michelmore R.W."/>
        </authorList>
    </citation>
    <scope>NUCLEOTIDE SEQUENCE [LARGE SCALE GENOMIC DNA]</scope>
    <source>
        <strain evidence="11">cv. Salinas</strain>
        <tissue evidence="10">Seedlings</tissue>
    </source>
</reference>
<dbReference type="Pfam" id="PF04434">
    <property type="entry name" value="SWIM"/>
    <property type="match status" value="1"/>
</dbReference>
<evidence type="ECO:0000256" key="4">
    <source>
        <dbReference type="ARBA" id="ARBA00022833"/>
    </source>
</evidence>
<evidence type="ECO:0000256" key="8">
    <source>
        <dbReference type="SAM" id="MobiDB-lite"/>
    </source>
</evidence>
<dbReference type="PANTHER" id="PTHR31973">
    <property type="entry name" value="POLYPROTEIN, PUTATIVE-RELATED"/>
    <property type="match status" value="1"/>
</dbReference>
<protein>
    <recommendedName>
        <fullName evidence="9">SWIM-type domain-containing protein</fullName>
    </recommendedName>
</protein>
<keyword evidence="6" id="KW-0233">DNA recombination</keyword>
<dbReference type="InterPro" id="IPR004332">
    <property type="entry name" value="Transposase_MuDR"/>
</dbReference>
<dbReference type="GO" id="GO:0004803">
    <property type="term" value="F:transposase activity"/>
    <property type="evidence" value="ECO:0007669"/>
    <property type="project" value="InterPro"/>
</dbReference>
<dbReference type="Proteomes" id="UP000235145">
    <property type="component" value="Unassembled WGS sequence"/>
</dbReference>
<evidence type="ECO:0000313" key="10">
    <source>
        <dbReference type="EMBL" id="KAJ0197671.1"/>
    </source>
</evidence>
<evidence type="ECO:0000259" key="9">
    <source>
        <dbReference type="PROSITE" id="PS50966"/>
    </source>
</evidence>
<comment type="caution">
    <text evidence="10">The sequence shown here is derived from an EMBL/GenBank/DDBJ whole genome shotgun (WGS) entry which is preliminary data.</text>
</comment>
<feature type="region of interest" description="Disordered" evidence="8">
    <location>
        <begin position="50"/>
        <end position="74"/>
    </location>
</feature>
<keyword evidence="11" id="KW-1185">Reference proteome</keyword>
<dbReference type="PANTHER" id="PTHR31973:SF187">
    <property type="entry name" value="MUTATOR TRANSPOSASE MUDRA PROTEIN"/>
    <property type="match status" value="1"/>
</dbReference>
<name>A0A9R1V1A1_LACSA</name>
<dbReference type="Pfam" id="PF03108">
    <property type="entry name" value="DBD_Tnp_Mut"/>
    <property type="match status" value="1"/>
</dbReference>
<evidence type="ECO:0000256" key="6">
    <source>
        <dbReference type="ARBA" id="ARBA00023172"/>
    </source>
</evidence>
<dbReference type="PROSITE" id="PS50966">
    <property type="entry name" value="ZF_SWIM"/>
    <property type="match status" value="1"/>
</dbReference>
<keyword evidence="5" id="KW-0238">DNA-binding</keyword>
<evidence type="ECO:0000256" key="1">
    <source>
        <dbReference type="ARBA" id="ARBA00022578"/>
    </source>
</evidence>
<dbReference type="AlphaFoldDB" id="A0A9R1V1A1"/>
<dbReference type="Pfam" id="PF10551">
    <property type="entry name" value="MULE"/>
    <property type="match status" value="1"/>
</dbReference>
<dbReference type="SMART" id="SM00575">
    <property type="entry name" value="ZnF_PMZ"/>
    <property type="match status" value="1"/>
</dbReference>
<evidence type="ECO:0000256" key="2">
    <source>
        <dbReference type="ARBA" id="ARBA00022723"/>
    </source>
</evidence>
<dbReference type="GO" id="GO:0006313">
    <property type="term" value="P:DNA transposition"/>
    <property type="evidence" value="ECO:0007669"/>
    <property type="project" value="InterPro"/>
</dbReference>
<dbReference type="GO" id="GO:0008270">
    <property type="term" value="F:zinc ion binding"/>
    <property type="evidence" value="ECO:0007669"/>
    <property type="project" value="UniProtKB-KW"/>
</dbReference>
<evidence type="ECO:0000256" key="7">
    <source>
        <dbReference type="PROSITE-ProRule" id="PRU00325"/>
    </source>
</evidence>
<keyword evidence="3 7" id="KW-0863">Zinc-finger</keyword>
<gene>
    <name evidence="10" type="ORF">LSAT_V11C700364970</name>
</gene>
<dbReference type="InterPro" id="IPR007527">
    <property type="entry name" value="Znf_SWIM"/>
</dbReference>
<feature type="compositionally biased region" description="Acidic residues" evidence="8">
    <location>
        <begin position="854"/>
        <end position="875"/>
    </location>
</feature>